<keyword evidence="7" id="KW-0186">Copper</keyword>
<evidence type="ECO:0000256" key="9">
    <source>
        <dbReference type="ARBA" id="ARBA00023157"/>
    </source>
</evidence>
<keyword evidence="5 13" id="KW-0732">Signal</keyword>
<evidence type="ECO:0000256" key="3">
    <source>
        <dbReference type="ARBA" id="ARBA00022525"/>
    </source>
</evidence>
<dbReference type="Proteomes" id="UP000284706">
    <property type="component" value="Unassembled WGS sequence"/>
</dbReference>
<dbReference type="GO" id="GO:0005576">
    <property type="term" value="C:extracellular region"/>
    <property type="evidence" value="ECO:0007669"/>
    <property type="project" value="UniProtKB-SubCell"/>
</dbReference>
<feature type="chain" id="PRO_5019199438" evidence="13">
    <location>
        <begin position="20"/>
        <end position="395"/>
    </location>
</feature>
<feature type="signal peptide" evidence="13">
    <location>
        <begin position="1"/>
        <end position="19"/>
    </location>
</feature>
<gene>
    <name evidence="14" type="ORF">CVT26_012227</name>
</gene>
<evidence type="ECO:0000256" key="7">
    <source>
        <dbReference type="ARBA" id="ARBA00023008"/>
    </source>
</evidence>
<feature type="compositionally biased region" description="Basic residues" evidence="12">
    <location>
        <begin position="385"/>
        <end position="395"/>
    </location>
</feature>
<evidence type="ECO:0000313" key="15">
    <source>
        <dbReference type="Proteomes" id="UP000284706"/>
    </source>
</evidence>
<keyword evidence="8" id="KW-0503">Monooxygenase</keyword>
<organism evidence="14 15">
    <name type="scientific">Gymnopilus dilepis</name>
    <dbReference type="NCBI Taxonomy" id="231916"/>
    <lineage>
        <taxon>Eukaryota</taxon>
        <taxon>Fungi</taxon>
        <taxon>Dikarya</taxon>
        <taxon>Basidiomycota</taxon>
        <taxon>Agaricomycotina</taxon>
        <taxon>Agaricomycetes</taxon>
        <taxon>Agaricomycetidae</taxon>
        <taxon>Agaricales</taxon>
        <taxon>Agaricineae</taxon>
        <taxon>Hymenogastraceae</taxon>
        <taxon>Gymnopilus</taxon>
    </lineage>
</organism>
<sequence>MLRFAVLLSTALWLAAANAHLAPFAKGMYCANGPQNNQDLNSYAIVSPLWQLQFGDWWFHHNNGCDQYPPPEGEFLELPAGKSFTVEIASNRAKTTLSYNGQYTSEWPDGGSYPEDYNVASCITSPNMHAQNQSMAAGTAFAISYNSELSQVTPDNLVVFSVRYHTPWKRVTSYDVPAAMPPCPAGGCMCAWGWIPNGCGEPNMYHTAFRCQVTGSTSTTPLATPKPPVWCEGNPGGCTKGAKQMLYWNQASGNNIQVSGYDLSGQPKSPAYNSKCGFDDGAQNDIFAGPPSSGSSKPAASSPSPVPANPGAAAQSVPAASHPESTPSPAAPSPSPAAASASSAASSSSSNSSTPNKAPSCKKSSKKRRSSENATTLVKKSNVAAHRRHHARQTW</sequence>
<accession>A0A409YQ62</accession>
<evidence type="ECO:0000256" key="12">
    <source>
        <dbReference type="SAM" id="MobiDB-lite"/>
    </source>
</evidence>
<dbReference type="GO" id="GO:0004497">
    <property type="term" value="F:monooxygenase activity"/>
    <property type="evidence" value="ECO:0007669"/>
    <property type="project" value="UniProtKB-KW"/>
</dbReference>
<keyword evidence="6" id="KW-0560">Oxidoreductase</keyword>
<feature type="region of interest" description="Disordered" evidence="12">
    <location>
        <begin position="283"/>
        <end position="395"/>
    </location>
</feature>
<evidence type="ECO:0000256" key="2">
    <source>
        <dbReference type="ARBA" id="ARBA00004613"/>
    </source>
</evidence>
<comment type="cofactor">
    <cofactor evidence="1">
        <name>Cu(2+)</name>
        <dbReference type="ChEBI" id="CHEBI:29036"/>
    </cofactor>
</comment>
<proteinExistence type="inferred from homology"/>
<dbReference type="EMBL" id="NHYE01000514">
    <property type="protein sequence ID" value="PPR05141.1"/>
    <property type="molecule type" value="Genomic_DNA"/>
</dbReference>
<evidence type="ECO:0000256" key="1">
    <source>
        <dbReference type="ARBA" id="ARBA00001973"/>
    </source>
</evidence>
<dbReference type="AlphaFoldDB" id="A0A409YQ62"/>
<evidence type="ECO:0000313" key="14">
    <source>
        <dbReference type="EMBL" id="PPR05141.1"/>
    </source>
</evidence>
<dbReference type="Pfam" id="PF22810">
    <property type="entry name" value="LPMO_AA14"/>
    <property type="match status" value="1"/>
</dbReference>
<dbReference type="GO" id="GO:0046872">
    <property type="term" value="F:metal ion binding"/>
    <property type="evidence" value="ECO:0007669"/>
    <property type="project" value="UniProtKB-KW"/>
</dbReference>
<comment type="caution">
    <text evidence="14">The sequence shown here is derived from an EMBL/GenBank/DDBJ whole genome shotgun (WGS) entry which is preliminary data.</text>
</comment>
<keyword evidence="15" id="KW-1185">Reference proteome</keyword>
<reference evidence="14 15" key="1">
    <citation type="journal article" date="2018" name="Evol. Lett.">
        <title>Horizontal gene cluster transfer increased hallucinogenic mushroom diversity.</title>
        <authorList>
            <person name="Reynolds H.T."/>
            <person name="Vijayakumar V."/>
            <person name="Gluck-Thaler E."/>
            <person name="Korotkin H.B."/>
            <person name="Matheny P.B."/>
            <person name="Slot J.C."/>
        </authorList>
    </citation>
    <scope>NUCLEOTIDE SEQUENCE [LARGE SCALE GENOMIC DNA]</scope>
    <source>
        <strain evidence="14 15">SRW20</strain>
    </source>
</reference>
<dbReference type="OrthoDB" id="2019572at2759"/>
<evidence type="ECO:0000256" key="5">
    <source>
        <dbReference type="ARBA" id="ARBA00022729"/>
    </source>
</evidence>
<comment type="subcellular location">
    <subcellularLocation>
        <location evidence="2">Secreted</location>
    </subcellularLocation>
</comment>
<evidence type="ECO:0000256" key="4">
    <source>
        <dbReference type="ARBA" id="ARBA00022723"/>
    </source>
</evidence>
<dbReference type="InterPro" id="IPR054497">
    <property type="entry name" value="LPMO_AA14"/>
</dbReference>
<comment type="similarity">
    <text evidence="11">Belongs to the polysaccharide monooxygenase AA14 family.</text>
</comment>
<evidence type="ECO:0000256" key="6">
    <source>
        <dbReference type="ARBA" id="ARBA00023002"/>
    </source>
</evidence>
<keyword evidence="10" id="KW-0325">Glycoprotein</keyword>
<evidence type="ECO:0000256" key="10">
    <source>
        <dbReference type="ARBA" id="ARBA00023180"/>
    </source>
</evidence>
<keyword evidence="9" id="KW-1015">Disulfide bond</keyword>
<keyword evidence="3" id="KW-0964">Secreted</keyword>
<keyword evidence="4" id="KW-0479">Metal-binding</keyword>
<feature type="compositionally biased region" description="Low complexity" evidence="12">
    <location>
        <begin position="288"/>
        <end position="328"/>
    </location>
</feature>
<dbReference type="InParanoid" id="A0A409YQ62"/>
<dbReference type="STRING" id="231916.A0A409YQ62"/>
<feature type="compositionally biased region" description="Low complexity" evidence="12">
    <location>
        <begin position="336"/>
        <end position="359"/>
    </location>
</feature>
<evidence type="ECO:0000256" key="8">
    <source>
        <dbReference type="ARBA" id="ARBA00023033"/>
    </source>
</evidence>
<protein>
    <submittedName>
        <fullName evidence="14">Uncharacterized protein</fullName>
    </submittedName>
</protein>
<name>A0A409YQ62_9AGAR</name>
<evidence type="ECO:0000256" key="11">
    <source>
        <dbReference type="ARBA" id="ARBA00046340"/>
    </source>
</evidence>
<evidence type="ECO:0000256" key="13">
    <source>
        <dbReference type="SAM" id="SignalP"/>
    </source>
</evidence>